<dbReference type="InterPro" id="IPR013216">
    <property type="entry name" value="Methyltransf_11"/>
</dbReference>
<proteinExistence type="inferred from homology"/>
<dbReference type="GO" id="GO:0005783">
    <property type="term" value="C:endoplasmic reticulum"/>
    <property type="evidence" value="ECO:0007669"/>
    <property type="project" value="TreeGrafter"/>
</dbReference>
<gene>
    <name evidence="8" type="ORF">FisN_25Lh019</name>
</gene>
<dbReference type="InterPro" id="IPR029063">
    <property type="entry name" value="SAM-dependent_MTases_sf"/>
</dbReference>
<evidence type="ECO:0000256" key="2">
    <source>
        <dbReference type="ARBA" id="ARBA00022679"/>
    </source>
</evidence>
<dbReference type="EMBL" id="BDSP01000083">
    <property type="protein sequence ID" value="GAX14787.1"/>
    <property type="molecule type" value="Genomic_DNA"/>
</dbReference>
<dbReference type="GO" id="GO:0016126">
    <property type="term" value="P:sterol biosynthetic process"/>
    <property type="evidence" value="ECO:0007669"/>
    <property type="project" value="TreeGrafter"/>
</dbReference>
<dbReference type="Pfam" id="PF08241">
    <property type="entry name" value="Methyltransf_11"/>
    <property type="match status" value="1"/>
</dbReference>
<dbReference type="Proteomes" id="UP000198406">
    <property type="component" value="Unassembled WGS sequence"/>
</dbReference>
<dbReference type="GO" id="GO:0003838">
    <property type="term" value="F:sterol 24-C-methyltransferase activity"/>
    <property type="evidence" value="ECO:0007669"/>
    <property type="project" value="TreeGrafter"/>
</dbReference>
<dbReference type="OrthoDB" id="36808at2759"/>
<reference evidence="8 9" key="1">
    <citation type="journal article" date="2015" name="Plant Cell">
        <title>Oil accumulation by the oleaginous diatom Fistulifera solaris as revealed by the genome and transcriptome.</title>
        <authorList>
            <person name="Tanaka T."/>
            <person name="Maeda Y."/>
            <person name="Veluchamy A."/>
            <person name="Tanaka M."/>
            <person name="Abida H."/>
            <person name="Marechal E."/>
            <person name="Bowler C."/>
            <person name="Muto M."/>
            <person name="Sunaga Y."/>
            <person name="Tanaka M."/>
            <person name="Yoshino T."/>
            <person name="Taniguchi T."/>
            <person name="Fukuda Y."/>
            <person name="Nemoto M."/>
            <person name="Matsumoto M."/>
            <person name="Wong P.S."/>
            <person name="Aburatani S."/>
            <person name="Fujibuchi W."/>
        </authorList>
    </citation>
    <scope>NUCLEOTIDE SEQUENCE [LARGE SCALE GENOMIC DNA]</scope>
    <source>
        <strain evidence="8 9">JPCC DA0580</strain>
    </source>
</reference>
<evidence type="ECO:0000256" key="6">
    <source>
        <dbReference type="RuleBase" id="RU362025"/>
    </source>
</evidence>
<evidence type="ECO:0000259" key="7">
    <source>
        <dbReference type="PROSITE" id="PS51685"/>
    </source>
</evidence>
<evidence type="ECO:0000313" key="8">
    <source>
        <dbReference type="EMBL" id="GAX14787.1"/>
    </source>
</evidence>
<dbReference type="CDD" id="cd02440">
    <property type="entry name" value="AdoMet_MTases"/>
    <property type="match status" value="1"/>
</dbReference>
<evidence type="ECO:0000256" key="3">
    <source>
        <dbReference type="ARBA" id="ARBA00022691"/>
    </source>
</evidence>
<dbReference type="Gene3D" id="3.40.50.150">
    <property type="entry name" value="Vaccinia Virus protein VP39"/>
    <property type="match status" value="1"/>
</dbReference>
<evidence type="ECO:0000256" key="4">
    <source>
        <dbReference type="ARBA" id="ARBA00038188"/>
    </source>
</evidence>
<evidence type="ECO:0000256" key="1">
    <source>
        <dbReference type="ARBA" id="ARBA00022603"/>
    </source>
</evidence>
<keyword evidence="9" id="KW-1185">Reference proteome</keyword>
<dbReference type="PROSITE" id="PS51685">
    <property type="entry name" value="SAM_MT_ERG6_SMT"/>
    <property type="match status" value="1"/>
</dbReference>
<feature type="domain" description="SAM-dependent methyltransferase Erg6/SMT-type" evidence="7">
    <location>
        <begin position="104"/>
        <end position="398"/>
    </location>
</feature>
<dbReference type="InterPro" id="IPR050447">
    <property type="entry name" value="Erg6_SMT_methyltransf"/>
</dbReference>
<comment type="caution">
    <text evidence="8">The sequence shown here is derived from an EMBL/GenBank/DDBJ whole genome shotgun (WGS) entry which is preliminary data.</text>
</comment>
<dbReference type="InParanoid" id="A0A1Z5JL91"/>
<dbReference type="InterPro" id="IPR030384">
    <property type="entry name" value="MeTrfase_SMT"/>
</dbReference>
<dbReference type="Pfam" id="PF08498">
    <property type="entry name" value="Sterol_MT_C"/>
    <property type="match status" value="1"/>
</dbReference>
<dbReference type="InterPro" id="IPR020803">
    <property type="entry name" value="MeTfrase_dom"/>
</dbReference>
<dbReference type="AlphaFoldDB" id="A0A1Z5JL91"/>
<dbReference type="InterPro" id="IPR013705">
    <property type="entry name" value="Sterol_MeTrfase_C"/>
</dbReference>
<organism evidence="8 9">
    <name type="scientific">Fistulifera solaris</name>
    <name type="common">Oleaginous diatom</name>
    <dbReference type="NCBI Taxonomy" id="1519565"/>
    <lineage>
        <taxon>Eukaryota</taxon>
        <taxon>Sar</taxon>
        <taxon>Stramenopiles</taxon>
        <taxon>Ochrophyta</taxon>
        <taxon>Bacillariophyta</taxon>
        <taxon>Bacillariophyceae</taxon>
        <taxon>Bacillariophycidae</taxon>
        <taxon>Naviculales</taxon>
        <taxon>Naviculaceae</taxon>
        <taxon>Fistulifera</taxon>
    </lineage>
</organism>
<comment type="similarity">
    <text evidence="4 5 6">Belongs to the class I-like SAM-binding methyltransferase superfamily. Erg6/SMT family.</text>
</comment>
<evidence type="ECO:0000256" key="5">
    <source>
        <dbReference type="PROSITE-ProRule" id="PRU01022"/>
    </source>
</evidence>
<accession>A0A1Z5JL91</accession>
<keyword evidence="3 5" id="KW-0949">S-adenosyl-L-methionine</keyword>
<name>A0A1Z5JL91_FISSO</name>
<dbReference type="PANTHER" id="PTHR44068">
    <property type="entry name" value="ZGC:194242"/>
    <property type="match status" value="1"/>
</dbReference>
<dbReference type="EC" id="2.1.1.-" evidence="6"/>
<keyword evidence="2 5" id="KW-0808">Transferase</keyword>
<evidence type="ECO:0000313" key="9">
    <source>
        <dbReference type="Proteomes" id="UP000198406"/>
    </source>
</evidence>
<dbReference type="SMART" id="SM00828">
    <property type="entry name" value="PKS_MT"/>
    <property type="match status" value="1"/>
</dbReference>
<protein>
    <recommendedName>
        <fullName evidence="6">Methyltransferase</fullName>
        <ecNumber evidence="6">2.1.1.-</ecNumber>
    </recommendedName>
</protein>
<keyword evidence="1 5" id="KW-0489">Methyltransferase</keyword>
<sequence length="398" mass="44125">MTRSNEKLTQLIDKITAAAGEHSTPLLLAGGATVAVTLLYKTCFSGSATLLQNKDSVLKRNQVKNSMDDYDDLFTGARKNVGSLHDQASIQKREKEYKTMINNFYDLVTDFYEWGWGQSFHFAPRVKGETFMESIKRAEHYLALRAGMGPNTKAVDVGCGVGGPMRNIQHFTNSDITGVTINEYQVKVGNKYCQEQGIADKCRLIQGDFQKLPELLPAGQFDVAFAIEATCHSPDRVQCFSGVNQLLKKGGLFVGYEWVVLPEKGYDPNNKDHLRIKEGIEVGNGLPTLATAEQVQQALKDSGFEVLEAFDANANVHSPHQIPWYDTLNGKYSLSGFRMTRLGRMITHAVVSTLELLWIAPKGTVRVSALLNATAIDLVDGGKQEIFTPSYFFLARKK</sequence>
<dbReference type="SUPFAM" id="SSF53335">
    <property type="entry name" value="S-adenosyl-L-methionine-dependent methyltransferases"/>
    <property type="match status" value="1"/>
</dbReference>
<dbReference type="GO" id="GO:0032259">
    <property type="term" value="P:methylation"/>
    <property type="evidence" value="ECO:0007669"/>
    <property type="project" value="UniProtKB-KW"/>
</dbReference>
<dbReference type="PANTHER" id="PTHR44068:SF1">
    <property type="entry name" value="HYPOTHETICAL LOC100005854"/>
    <property type="match status" value="1"/>
</dbReference>